<protein>
    <submittedName>
        <fullName evidence="1">Uncharacterized protein</fullName>
    </submittedName>
</protein>
<evidence type="ECO:0000313" key="2">
    <source>
        <dbReference type="Proteomes" id="UP000237378"/>
    </source>
</evidence>
<sequence>MGGDNLYIFAPSTTGWIDPWGLSCRPEYLGRTPGKSSRTGRKLIENMRGEGRIRGKSDSMEFKSSTDKQWYPVREADMANKYDAVTYWNDRGGFFGAKSKEVMKWMLDPKSYDLEHYSYNRSAGAKLNQFYRSPDNIVGPHESFQY</sequence>
<dbReference type="EMBL" id="MING01000019">
    <property type="protein sequence ID" value="POG14542.1"/>
    <property type="molecule type" value="Genomic_DNA"/>
</dbReference>
<dbReference type="AlphaFoldDB" id="A0A2S3XHL4"/>
<name>A0A2S3XHL4_PSEPU</name>
<reference evidence="1 2" key="2">
    <citation type="submission" date="2018-03" db="EMBL/GenBank/DDBJ databases">
        <title>Draft genome of Pseudomonas putida strain KH-18-2.</title>
        <authorList>
            <person name="Yoshizawa S."/>
            <person name="Khan N.H."/>
            <person name="Nishimura M."/>
            <person name="Chiura H.X."/>
            <person name="Ogura Y."/>
            <person name="Hayashi T."/>
            <person name="Kogure K."/>
        </authorList>
    </citation>
    <scope>NUCLEOTIDE SEQUENCE [LARGE SCALE GENOMIC DNA]</scope>
    <source>
        <strain evidence="1 2">KH-18-2</strain>
    </source>
</reference>
<evidence type="ECO:0000313" key="1">
    <source>
        <dbReference type="EMBL" id="POG14542.1"/>
    </source>
</evidence>
<accession>A0A2S3XHL4</accession>
<dbReference type="Proteomes" id="UP000237378">
    <property type="component" value="Unassembled WGS sequence"/>
</dbReference>
<organism evidence="1 2">
    <name type="scientific">Pseudomonas putida</name>
    <name type="common">Arthrobacter siderocapsulatus</name>
    <dbReference type="NCBI Taxonomy" id="303"/>
    <lineage>
        <taxon>Bacteria</taxon>
        <taxon>Pseudomonadati</taxon>
        <taxon>Pseudomonadota</taxon>
        <taxon>Gammaproteobacteria</taxon>
        <taxon>Pseudomonadales</taxon>
        <taxon>Pseudomonadaceae</taxon>
        <taxon>Pseudomonas</taxon>
    </lineage>
</organism>
<proteinExistence type="predicted"/>
<gene>
    <name evidence="1" type="ORF">BGP82_00580</name>
</gene>
<comment type="caution">
    <text evidence="1">The sequence shown here is derived from an EMBL/GenBank/DDBJ whole genome shotgun (WGS) entry which is preliminary data.</text>
</comment>
<reference evidence="1 2" key="1">
    <citation type="submission" date="2016-08" db="EMBL/GenBank/DDBJ databases">
        <authorList>
            <person name="Seilhamer J.J."/>
        </authorList>
    </citation>
    <scope>NUCLEOTIDE SEQUENCE [LARGE SCALE GENOMIC DNA]</scope>
    <source>
        <strain evidence="1 2">KH-18-2</strain>
    </source>
</reference>